<keyword evidence="10" id="KW-1185">Reference proteome</keyword>
<accession>E0VJ51</accession>
<evidence type="ECO:0000256" key="3">
    <source>
        <dbReference type="ARBA" id="ARBA00014451"/>
    </source>
</evidence>
<dbReference type="OrthoDB" id="1880105at2759"/>
<dbReference type="PANTHER" id="PTHR14274:SF1">
    <property type="entry name" value="SMALL INTEGRAL MEMBRANE PROTEIN 8"/>
    <property type="match status" value="1"/>
</dbReference>
<keyword evidence="5 7" id="KW-1133">Transmembrane helix</keyword>
<dbReference type="FunCoup" id="E0VJ51">
    <property type="interactions" value="50"/>
</dbReference>
<comment type="similarity">
    <text evidence="2">Belongs to the SMIM8 family.</text>
</comment>
<keyword evidence="6 7" id="KW-0472">Membrane</keyword>
<dbReference type="GO" id="GO:0016020">
    <property type="term" value="C:membrane"/>
    <property type="evidence" value="ECO:0007669"/>
    <property type="project" value="UniProtKB-SubCell"/>
</dbReference>
<dbReference type="InParanoid" id="E0VJ51"/>
<reference evidence="8" key="1">
    <citation type="submission" date="2007-04" db="EMBL/GenBank/DDBJ databases">
        <title>Annotation of Pediculus humanus corporis strain USDA.</title>
        <authorList>
            <person name="Kirkness E."/>
            <person name="Hannick L."/>
            <person name="Hass B."/>
            <person name="Bruggner R."/>
            <person name="Lawson D."/>
            <person name="Bidwell S."/>
            <person name="Joardar V."/>
            <person name="Caler E."/>
            <person name="Walenz B."/>
            <person name="Inman J."/>
            <person name="Schobel S."/>
            <person name="Galinsky K."/>
            <person name="Amedeo P."/>
            <person name="Strausberg R."/>
        </authorList>
    </citation>
    <scope>NUCLEOTIDE SEQUENCE</scope>
    <source>
        <strain evidence="8">USDA</strain>
    </source>
</reference>
<dbReference type="EMBL" id="DS235219">
    <property type="protein sequence ID" value="EEB13407.1"/>
    <property type="molecule type" value="Genomic_DNA"/>
</dbReference>
<dbReference type="OMA" id="MRHKYEN"/>
<proteinExistence type="inferred from homology"/>
<evidence type="ECO:0000256" key="1">
    <source>
        <dbReference type="ARBA" id="ARBA00004167"/>
    </source>
</evidence>
<protein>
    <recommendedName>
        <fullName evidence="3">Small integral membrane protein 8</fullName>
    </recommendedName>
</protein>
<dbReference type="KEGG" id="phu:Phum_PHUM238620"/>
<dbReference type="EnsemblMetazoa" id="PHUM238620-RA">
    <property type="protein sequence ID" value="PHUM238620-PA"/>
    <property type="gene ID" value="PHUM238620"/>
</dbReference>
<feature type="transmembrane region" description="Helical" evidence="7">
    <location>
        <begin position="36"/>
        <end position="54"/>
    </location>
</feature>
<sequence length="84" mass="9501">MNKNNSSKPGEGIKSLKTSSLFRALNFELYVAPNKFIMGLGASAFGICVGYIMYMRYKYEGLGYYPGVNADGTENYYKRKSNWD</sequence>
<dbReference type="Pfam" id="PF14937">
    <property type="entry name" value="DUF4500"/>
    <property type="match status" value="1"/>
</dbReference>
<dbReference type="InterPro" id="IPR026686">
    <property type="entry name" value="UPF0708"/>
</dbReference>
<evidence type="ECO:0000313" key="8">
    <source>
        <dbReference type="EMBL" id="EEB13407.1"/>
    </source>
</evidence>
<comment type="subcellular location">
    <subcellularLocation>
        <location evidence="1">Membrane</location>
        <topology evidence="1">Single-pass membrane protein</topology>
    </subcellularLocation>
</comment>
<dbReference type="Proteomes" id="UP000009046">
    <property type="component" value="Unassembled WGS sequence"/>
</dbReference>
<dbReference type="VEuPathDB" id="VectorBase:PHUM238620"/>
<dbReference type="RefSeq" id="XP_002426145.1">
    <property type="nucleotide sequence ID" value="XM_002426100.1"/>
</dbReference>
<dbReference type="HOGENOM" id="CLU_170028_0_0_1"/>
<dbReference type="EMBL" id="AAZO01002769">
    <property type="status" value="NOT_ANNOTATED_CDS"/>
    <property type="molecule type" value="Genomic_DNA"/>
</dbReference>
<evidence type="ECO:0000256" key="6">
    <source>
        <dbReference type="ARBA" id="ARBA00023136"/>
    </source>
</evidence>
<keyword evidence="4 7" id="KW-0812">Transmembrane</keyword>
<dbReference type="AlphaFoldDB" id="E0VJ51"/>
<dbReference type="GeneID" id="8230421"/>
<evidence type="ECO:0000256" key="4">
    <source>
        <dbReference type="ARBA" id="ARBA00022692"/>
    </source>
</evidence>
<reference evidence="9" key="3">
    <citation type="submission" date="2020-05" db="UniProtKB">
        <authorList>
            <consortium name="EnsemblMetazoa"/>
        </authorList>
    </citation>
    <scope>IDENTIFICATION</scope>
    <source>
        <strain evidence="9">USDA</strain>
    </source>
</reference>
<gene>
    <name evidence="9" type="primary">8230421</name>
    <name evidence="8" type="ORF">Phum_PHUM238620</name>
</gene>
<evidence type="ECO:0000256" key="5">
    <source>
        <dbReference type="ARBA" id="ARBA00022989"/>
    </source>
</evidence>
<organism>
    <name type="scientific">Pediculus humanus subsp. corporis</name>
    <name type="common">Body louse</name>
    <dbReference type="NCBI Taxonomy" id="121224"/>
    <lineage>
        <taxon>Eukaryota</taxon>
        <taxon>Metazoa</taxon>
        <taxon>Ecdysozoa</taxon>
        <taxon>Arthropoda</taxon>
        <taxon>Hexapoda</taxon>
        <taxon>Insecta</taxon>
        <taxon>Pterygota</taxon>
        <taxon>Neoptera</taxon>
        <taxon>Paraneoptera</taxon>
        <taxon>Psocodea</taxon>
        <taxon>Troctomorpha</taxon>
        <taxon>Phthiraptera</taxon>
        <taxon>Anoplura</taxon>
        <taxon>Pediculidae</taxon>
        <taxon>Pediculus</taxon>
    </lineage>
</organism>
<dbReference type="PANTHER" id="PTHR14274">
    <property type="entry name" value="SMALL INTEGRAL MEMBRANE PROTEIN 8"/>
    <property type="match status" value="1"/>
</dbReference>
<dbReference type="CTD" id="8230421"/>
<dbReference type="eggNOG" id="ENOG502S4X3">
    <property type="taxonomic scope" value="Eukaryota"/>
</dbReference>
<evidence type="ECO:0000256" key="7">
    <source>
        <dbReference type="SAM" id="Phobius"/>
    </source>
</evidence>
<evidence type="ECO:0000313" key="10">
    <source>
        <dbReference type="Proteomes" id="UP000009046"/>
    </source>
</evidence>
<reference evidence="8" key="2">
    <citation type="submission" date="2007-04" db="EMBL/GenBank/DDBJ databases">
        <title>The genome of the human body louse.</title>
        <authorList>
            <consortium name="The Human Body Louse Genome Consortium"/>
            <person name="Kirkness E."/>
            <person name="Walenz B."/>
            <person name="Hass B."/>
            <person name="Bruggner R."/>
            <person name="Strausberg R."/>
        </authorList>
    </citation>
    <scope>NUCLEOTIDE SEQUENCE</scope>
    <source>
        <strain evidence="8">USDA</strain>
    </source>
</reference>
<name>E0VJ51_PEDHC</name>
<evidence type="ECO:0000256" key="2">
    <source>
        <dbReference type="ARBA" id="ARBA00009328"/>
    </source>
</evidence>
<evidence type="ECO:0000313" key="9">
    <source>
        <dbReference type="EnsemblMetazoa" id="PHUM238620-PA"/>
    </source>
</evidence>